<organism evidence="1 2">
    <name type="scientific">Arthrobacter psychrochitiniphilus</name>
    <dbReference type="NCBI Taxonomy" id="291045"/>
    <lineage>
        <taxon>Bacteria</taxon>
        <taxon>Bacillati</taxon>
        <taxon>Actinomycetota</taxon>
        <taxon>Actinomycetes</taxon>
        <taxon>Micrococcales</taxon>
        <taxon>Micrococcaceae</taxon>
        <taxon>Arthrobacter</taxon>
    </lineage>
</organism>
<name>A0A2V3DTF7_9MICC</name>
<keyword evidence="2" id="KW-1185">Reference proteome</keyword>
<dbReference type="Proteomes" id="UP000246303">
    <property type="component" value="Unassembled WGS sequence"/>
</dbReference>
<dbReference type="AlphaFoldDB" id="A0A2V3DTF7"/>
<sequence length="27" mass="3033">IMITLTILSINFVGEGLKDAFNPRGRR</sequence>
<feature type="non-terminal residue" evidence="1">
    <location>
        <position position="1"/>
    </location>
</feature>
<reference evidence="1 2" key="1">
    <citation type="submission" date="2018-05" db="EMBL/GenBank/DDBJ databases">
        <title>Genetic diversity of glacier-inhabiting Cryobacterium bacteria in China and description of Cryobacterium mengkeensis sp. nov. and Arthrobacter glacialis sp. nov.</title>
        <authorList>
            <person name="Liu Q."/>
            <person name="Xin Y.-H."/>
        </authorList>
    </citation>
    <scope>NUCLEOTIDE SEQUENCE [LARGE SCALE GENOMIC DNA]</scope>
    <source>
        <strain evidence="1 2">GP3</strain>
    </source>
</reference>
<comment type="caution">
    <text evidence="1">The sequence shown here is derived from an EMBL/GenBank/DDBJ whole genome shotgun (WGS) entry which is preliminary data.</text>
</comment>
<accession>A0A2V3DTF7</accession>
<proteinExistence type="predicted"/>
<protein>
    <submittedName>
        <fullName evidence="1">ABC transporter permease</fullName>
    </submittedName>
</protein>
<dbReference type="EMBL" id="QHLZ01000036">
    <property type="protein sequence ID" value="PXA63868.1"/>
    <property type="molecule type" value="Genomic_DNA"/>
</dbReference>
<gene>
    <name evidence="1" type="ORF">CVS29_18105</name>
</gene>
<evidence type="ECO:0000313" key="2">
    <source>
        <dbReference type="Proteomes" id="UP000246303"/>
    </source>
</evidence>
<evidence type="ECO:0000313" key="1">
    <source>
        <dbReference type="EMBL" id="PXA63868.1"/>
    </source>
</evidence>